<accession>A0A9P1JY09</accession>
<dbReference type="RefSeq" id="WP_014242317.1">
    <property type="nucleotide sequence ID" value="NC_016618.1"/>
</dbReference>
<protein>
    <submittedName>
        <fullName evidence="2">Uncharacterized protein</fullName>
    </submittedName>
</protein>
<name>A0A9P1JY09_9PROT</name>
<proteinExistence type="predicted"/>
<reference evidence="2 3" key="1">
    <citation type="journal article" date="2011" name="PLoS Genet.">
        <title>Azospirillum genomes reveal transition of bacteria from aquatic to terrestrial environments.</title>
        <authorList>
            <person name="Wisniewski-Dye F."/>
            <person name="Borziak K."/>
            <person name="Khalsa-Moyers G."/>
            <person name="Alexandre G."/>
            <person name="Sukharnikov L.O."/>
            <person name="Wuichet K."/>
            <person name="Hurst G.B."/>
            <person name="McDonald W.H."/>
            <person name="Robertson J.S."/>
            <person name="Barbe V."/>
            <person name="Calteau A."/>
            <person name="Rouy Z."/>
            <person name="Mangenot S."/>
            <person name="Prigent-Combaret C."/>
            <person name="Normand P."/>
            <person name="Boyer M."/>
            <person name="Siguier P."/>
            <person name="Dessaux Y."/>
            <person name="Elmerich C."/>
            <person name="Condemine G."/>
            <person name="Krishnen G."/>
            <person name="Kennedy I."/>
            <person name="Paterson A.H."/>
            <person name="Gonzalez V."/>
            <person name="Mavingui P."/>
            <person name="Zhulin I.B."/>
        </authorList>
    </citation>
    <scope>NUCLEOTIDE SEQUENCE [LARGE SCALE GENOMIC DNA]</scope>
    <source>
        <strain evidence="2 3">Sp245</strain>
    </source>
</reference>
<organism evidence="2 3">
    <name type="scientific">Azospirillum baldaniorum</name>
    <dbReference type="NCBI Taxonomy" id="1064539"/>
    <lineage>
        <taxon>Bacteria</taxon>
        <taxon>Pseudomonadati</taxon>
        <taxon>Pseudomonadota</taxon>
        <taxon>Alphaproteobacteria</taxon>
        <taxon>Rhodospirillales</taxon>
        <taxon>Azospirillaceae</taxon>
        <taxon>Azospirillum</taxon>
    </lineage>
</organism>
<dbReference type="Proteomes" id="UP000007319">
    <property type="component" value="Plasmid AZOBR_p2"/>
</dbReference>
<gene>
    <name evidence="2" type="ORF">AZOBR_p270179</name>
</gene>
<evidence type="ECO:0000313" key="2">
    <source>
        <dbReference type="EMBL" id="CCD01983.1"/>
    </source>
</evidence>
<geneLocation type="plasmid" evidence="2 3">
    <name>AZOBR_p2</name>
</geneLocation>
<sequence length="151" mass="16626">MTDDPKTTATTGEPTAAVPAEPERKGKAATYFSSTNQPAVRGKRGKDKLSLMFDLRQRLADLDFDIAHEIVTTYKAATTVGDKRKILELVARHTLPTYSKVEAEVTTNTAAPVIMWRDEFDAAIEMAQAALEEAGHVIDVEFTEQPEETKS</sequence>
<dbReference type="KEGG" id="abs:AZOBR_p270179"/>
<keyword evidence="2" id="KW-0614">Plasmid</keyword>
<feature type="region of interest" description="Disordered" evidence="1">
    <location>
        <begin position="1"/>
        <end position="45"/>
    </location>
</feature>
<dbReference type="EMBL" id="HE577329">
    <property type="protein sequence ID" value="CCD01983.1"/>
    <property type="molecule type" value="Genomic_DNA"/>
</dbReference>
<evidence type="ECO:0000256" key="1">
    <source>
        <dbReference type="SAM" id="MobiDB-lite"/>
    </source>
</evidence>
<evidence type="ECO:0000313" key="3">
    <source>
        <dbReference type="Proteomes" id="UP000007319"/>
    </source>
</evidence>
<dbReference type="AlphaFoldDB" id="A0A9P1JY09"/>
<keyword evidence="3" id="KW-1185">Reference proteome</keyword>